<evidence type="ECO:0000256" key="2">
    <source>
        <dbReference type="ARBA" id="ARBA00005297"/>
    </source>
</evidence>
<reference evidence="7 8" key="2">
    <citation type="journal article" date="2022" name="Microorganisms">
        <title>Complete Genome Sequences of Two Flavobacterium ammonificans Strains and a Flavobacterium ammoniigenes Strain of Ammonifying Bacterioplankton Isolated from Surface River Water.</title>
        <authorList>
            <person name="Suda W."/>
            <person name="Ogata Y."/>
            <person name="Shindo C."/>
            <person name="Watanabe K."/>
        </authorList>
    </citation>
    <scope>NUCLEOTIDE SEQUENCE [LARGE SCALE GENOMIC DNA]</scope>
    <source>
        <strain evidence="7 8">GENT11</strain>
    </source>
</reference>
<dbReference type="SUPFAM" id="SSF56322">
    <property type="entry name" value="ADC synthase"/>
    <property type="match status" value="1"/>
</dbReference>
<accession>A0ABM7UZJ8</accession>
<evidence type="ECO:0000256" key="4">
    <source>
        <dbReference type="ARBA" id="ARBA00023235"/>
    </source>
</evidence>
<evidence type="ECO:0000256" key="5">
    <source>
        <dbReference type="ARBA" id="ARBA00041564"/>
    </source>
</evidence>
<reference evidence="7 8" key="1">
    <citation type="journal article" date="2022" name="Int. J. Syst. Evol. Microbiol.">
        <title>Flavobacterium ammonificans sp. nov. and Flavobacterium ammoniigenes sp. nov., ammonifying bacteria isolated from surface river water.</title>
        <authorList>
            <person name="Watanabe K."/>
            <person name="Kitamura T."/>
            <person name="Ogata Y."/>
            <person name="Shindo C."/>
            <person name="Suda W."/>
        </authorList>
    </citation>
    <scope>NUCLEOTIDE SEQUENCE [LARGE SCALE GENOMIC DNA]</scope>
    <source>
        <strain evidence="7 8">GENT11</strain>
    </source>
</reference>
<dbReference type="PANTHER" id="PTHR42839">
    <property type="entry name" value="ISOCHORISMATE SYNTHASE ENTC"/>
    <property type="match status" value="1"/>
</dbReference>
<keyword evidence="4" id="KW-0413">Isomerase</keyword>
<keyword evidence="8" id="KW-1185">Reference proteome</keyword>
<evidence type="ECO:0000313" key="8">
    <source>
        <dbReference type="Proteomes" id="UP001319865"/>
    </source>
</evidence>
<dbReference type="RefSeq" id="WP_229329025.1">
    <property type="nucleotide sequence ID" value="NZ_AP025183.1"/>
</dbReference>
<evidence type="ECO:0000313" key="7">
    <source>
        <dbReference type="EMBL" id="BDB52989.1"/>
    </source>
</evidence>
<dbReference type="InterPro" id="IPR015890">
    <property type="entry name" value="Chorismate_C"/>
</dbReference>
<evidence type="ECO:0000256" key="1">
    <source>
        <dbReference type="ARBA" id="ARBA00000799"/>
    </source>
</evidence>
<gene>
    <name evidence="7" type="primary">menF</name>
    <name evidence="7" type="ORF">GENT11_13010</name>
</gene>
<feature type="domain" description="Chorismate-utilising enzyme C-terminal" evidence="6">
    <location>
        <begin position="96"/>
        <end position="340"/>
    </location>
</feature>
<dbReference type="InterPro" id="IPR005801">
    <property type="entry name" value="ADC_synthase"/>
</dbReference>
<dbReference type="NCBIfam" id="TIGR00543">
    <property type="entry name" value="isochor_syn"/>
    <property type="match status" value="1"/>
</dbReference>
<comment type="similarity">
    <text evidence="2">Belongs to the isochorismate synthase family.</text>
</comment>
<evidence type="ECO:0000256" key="3">
    <source>
        <dbReference type="ARBA" id="ARBA00012824"/>
    </source>
</evidence>
<sequence length="348" mass="39635">MISLVDKIALHHQQNFPFVVYCKPNSDTVLGLFQQNDKLFKVNDFIEKGFVFASFDGSHNYIIPENESEQWSEDWMSNYESILLNDFDVKEDESAKTNFQDLVGKGIQAIQNNEFQKVVLSRKEIVSVTHFDLVATFQKLVQQYRSAFVYCFHHPKIGIWLGASPEQLLKANVDSFETMALAGTQKVAGGETVIWQQKEQEEQQFVTDYIVSKLKEASAEIQVSEAYSVKAGTLWHIKTDISGVFGQELNLKKAIQLLHPTPAVCGVPKAISKAFIVANENYNRSFYTGFLGELNRNFASDLFVNLRCMQIENNQAHLYMGCGITKDSDPEKEWKESVNKSMIMKRIL</sequence>
<dbReference type="Pfam" id="PF00425">
    <property type="entry name" value="Chorismate_bind"/>
    <property type="match status" value="1"/>
</dbReference>
<dbReference type="EC" id="5.4.4.2" evidence="3"/>
<dbReference type="PANTHER" id="PTHR42839:SF2">
    <property type="entry name" value="ISOCHORISMATE SYNTHASE ENTC"/>
    <property type="match status" value="1"/>
</dbReference>
<dbReference type="Proteomes" id="UP001319865">
    <property type="component" value="Chromosome"/>
</dbReference>
<evidence type="ECO:0000259" key="6">
    <source>
        <dbReference type="Pfam" id="PF00425"/>
    </source>
</evidence>
<name>A0ABM7UZJ8_9FLAO</name>
<dbReference type="EMBL" id="AP025183">
    <property type="protein sequence ID" value="BDB52989.1"/>
    <property type="molecule type" value="Genomic_DNA"/>
</dbReference>
<proteinExistence type="inferred from homology"/>
<comment type="catalytic activity">
    <reaction evidence="1">
        <text>chorismate = isochorismate</text>
        <dbReference type="Rhea" id="RHEA:18985"/>
        <dbReference type="ChEBI" id="CHEBI:29748"/>
        <dbReference type="ChEBI" id="CHEBI:29780"/>
        <dbReference type="EC" id="5.4.4.2"/>
    </reaction>
</comment>
<dbReference type="InterPro" id="IPR004561">
    <property type="entry name" value="IsoChor_synthase"/>
</dbReference>
<organism evidence="7 8">
    <name type="scientific">Flavobacterium ammonificans</name>
    <dbReference type="NCBI Taxonomy" id="1751056"/>
    <lineage>
        <taxon>Bacteria</taxon>
        <taxon>Pseudomonadati</taxon>
        <taxon>Bacteroidota</taxon>
        <taxon>Flavobacteriia</taxon>
        <taxon>Flavobacteriales</taxon>
        <taxon>Flavobacteriaceae</taxon>
        <taxon>Flavobacterium</taxon>
    </lineage>
</organism>
<dbReference type="Gene3D" id="3.60.120.10">
    <property type="entry name" value="Anthranilate synthase"/>
    <property type="match status" value="1"/>
</dbReference>
<protein>
    <recommendedName>
        <fullName evidence="3">isochorismate synthase</fullName>
        <ecNumber evidence="3">5.4.4.2</ecNumber>
    </recommendedName>
    <alternativeName>
        <fullName evidence="5">Isochorismate mutase</fullName>
    </alternativeName>
</protein>